<organism evidence="4 5">
    <name type="scientific">Mesorhabditis spiculigera</name>
    <dbReference type="NCBI Taxonomy" id="96644"/>
    <lineage>
        <taxon>Eukaryota</taxon>
        <taxon>Metazoa</taxon>
        <taxon>Ecdysozoa</taxon>
        <taxon>Nematoda</taxon>
        <taxon>Chromadorea</taxon>
        <taxon>Rhabditida</taxon>
        <taxon>Rhabditina</taxon>
        <taxon>Rhabditomorpha</taxon>
        <taxon>Rhabditoidea</taxon>
        <taxon>Rhabditidae</taxon>
        <taxon>Mesorhabditinae</taxon>
        <taxon>Mesorhabditis</taxon>
    </lineage>
</organism>
<feature type="transmembrane region" description="Helical" evidence="2">
    <location>
        <begin position="236"/>
        <end position="262"/>
    </location>
</feature>
<protein>
    <submittedName>
        <fullName evidence="4">Uncharacterized protein</fullName>
    </submittedName>
</protein>
<keyword evidence="5" id="KW-1185">Reference proteome</keyword>
<keyword evidence="2" id="KW-1133">Transmembrane helix</keyword>
<dbReference type="AlphaFoldDB" id="A0AA36CEW1"/>
<reference evidence="4" key="1">
    <citation type="submission" date="2023-06" db="EMBL/GenBank/DDBJ databases">
        <authorList>
            <person name="Delattre M."/>
        </authorList>
    </citation>
    <scope>NUCLEOTIDE SEQUENCE</scope>
    <source>
        <strain evidence="4">AF72</strain>
    </source>
</reference>
<evidence type="ECO:0000313" key="4">
    <source>
        <dbReference type="EMBL" id="CAJ0567718.1"/>
    </source>
</evidence>
<sequence>MKLHPHESPALLILFASMFATSFGVEKFVRCPVNGQFDWPNDAACTTLHTEPDTDSRAYFFYEDIGETRVYYACEDGQTFCTAQANYLNQDWPAGCYADTDVKNPTNCTCVLPATRPYETFSVAFYEMFTQPDGTLIKIVYSCAKPGYSFCKQWWDWNSSPRHFAVTLGCYKDVWRRWFATKQECTCENYNGTEESRGIGHYAGPALTKISDELTRGYPGIMDPNTDAGEPGRFDLFLVLLVGHACLGGLLVLVAAAAARLYQMNKPAAPHRQSVTRRDSSTSNVSASRSRSSASNSEERKRPAARSLKRPRQH</sequence>
<keyword evidence="3" id="KW-0732">Signal</keyword>
<dbReference type="EMBL" id="CATQJA010001549">
    <property type="protein sequence ID" value="CAJ0567718.1"/>
    <property type="molecule type" value="Genomic_DNA"/>
</dbReference>
<proteinExistence type="predicted"/>
<keyword evidence="2" id="KW-0812">Transmembrane</keyword>
<evidence type="ECO:0000256" key="3">
    <source>
        <dbReference type="SAM" id="SignalP"/>
    </source>
</evidence>
<feature type="signal peptide" evidence="3">
    <location>
        <begin position="1"/>
        <end position="24"/>
    </location>
</feature>
<accession>A0AA36CEW1</accession>
<comment type="caution">
    <text evidence="4">The sequence shown here is derived from an EMBL/GenBank/DDBJ whole genome shotgun (WGS) entry which is preliminary data.</text>
</comment>
<feature type="compositionally biased region" description="Low complexity" evidence="1">
    <location>
        <begin position="281"/>
        <end position="296"/>
    </location>
</feature>
<feature type="chain" id="PRO_5041248609" evidence="3">
    <location>
        <begin position="25"/>
        <end position="314"/>
    </location>
</feature>
<evidence type="ECO:0000256" key="2">
    <source>
        <dbReference type="SAM" id="Phobius"/>
    </source>
</evidence>
<dbReference type="Proteomes" id="UP001177023">
    <property type="component" value="Unassembled WGS sequence"/>
</dbReference>
<gene>
    <name evidence="4" type="ORF">MSPICULIGERA_LOCUS6259</name>
</gene>
<name>A0AA36CEW1_9BILA</name>
<feature type="region of interest" description="Disordered" evidence="1">
    <location>
        <begin position="267"/>
        <end position="314"/>
    </location>
</feature>
<feature type="compositionally biased region" description="Basic residues" evidence="1">
    <location>
        <begin position="303"/>
        <end position="314"/>
    </location>
</feature>
<evidence type="ECO:0000313" key="5">
    <source>
        <dbReference type="Proteomes" id="UP001177023"/>
    </source>
</evidence>
<keyword evidence="2" id="KW-0472">Membrane</keyword>
<evidence type="ECO:0000256" key="1">
    <source>
        <dbReference type="SAM" id="MobiDB-lite"/>
    </source>
</evidence>
<feature type="non-terminal residue" evidence="4">
    <location>
        <position position="1"/>
    </location>
</feature>